<name>A0ABS2P3J5_9BACI</name>
<evidence type="ECO:0008006" key="4">
    <source>
        <dbReference type="Google" id="ProtNLM"/>
    </source>
</evidence>
<keyword evidence="1" id="KW-0472">Membrane</keyword>
<feature type="transmembrane region" description="Helical" evidence="1">
    <location>
        <begin position="84"/>
        <end position="103"/>
    </location>
</feature>
<accession>A0ABS2P3J5</accession>
<protein>
    <recommendedName>
        <fullName evidence="4">DUF2269 family protein</fullName>
    </recommendedName>
</protein>
<gene>
    <name evidence="2" type="ORF">JOC95_003051</name>
</gene>
<keyword evidence="1" id="KW-0812">Transmembrane</keyword>
<reference evidence="2 3" key="1">
    <citation type="submission" date="2021-01" db="EMBL/GenBank/DDBJ databases">
        <title>Genomic Encyclopedia of Type Strains, Phase IV (KMG-IV): sequencing the most valuable type-strain genomes for metagenomic binning, comparative biology and taxonomic classification.</title>
        <authorList>
            <person name="Goeker M."/>
        </authorList>
    </citation>
    <scope>NUCLEOTIDE SEQUENCE [LARGE SCALE GENOMIC DNA]</scope>
    <source>
        <strain evidence="2 3">DSM 25879</strain>
    </source>
</reference>
<proteinExistence type="predicted"/>
<evidence type="ECO:0000256" key="1">
    <source>
        <dbReference type="SAM" id="Phobius"/>
    </source>
</evidence>
<evidence type="ECO:0000313" key="2">
    <source>
        <dbReference type="EMBL" id="MBM7621178.1"/>
    </source>
</evidence>
<feature type="transmembrane region" description="Helical" evidence="1">
    <location>
        <begin position="61"/>
        <end position="78"/>
    </location>
</feature>
<keyword evidence="3" id="KW-1185">Reference proteome</keyword>
<keyword evidence="1" id="KW-1133">Transmembrane helix</keyword>
<organism evidence="2 3">
    <name type="scientific">Sutcliffiella tianshenii</name>
    <dbReference type="NCBI Taxonomy" id="1463404"/>
    <lineage>
        <taxon>Bacteria</taxon>
        <taxon>Bacillati</taxon>
        <taxon>Bacillota</taxon>
        <taxon>Bacilli</taxon>
        <taxon>Bacillales</taxon>
        <taxon>Bacillaceae</taxon>
        <taxon>Sutcliffiella</taxon>
    </lineage>
</organism>
<feature type="transmembrane region" description="Helical" evidence="1">
    <location>
        <begin position="124"/>
        <end position="143"/>
    </location>
</feature>
<evidence type="ECO:0000313" key="3">
    <source>
        <dbReference type="Proteomes" id="UP000737402"/>
    </source>
</evidence>
<dbReference type="Proteomes" id="UP000737402">
    <property type="component" value="Unassembled WGS sequence"/>
</dbReference>
<sequence>MHMLDFMYRIIIYIHVLSAIASIGPFFVLLPIAKKLSSAKEHALNGYLETFRFVVRLSKHTGHVLVGSGILLVVLGPWTWGTPWIIMTLIILFCSLFFLARAFSPTLRKFEEEGHDKAELAAKLNRTVWIYLILLLAMLWFMVVKPPLW</sequence>
<feature type="transmembrane region" description="Helical" evidence="1">
    <location>
        <begin position="6"/>
        <end position="30"/>
    </location>
</feature>
<dbReference type="EMBL" id="JAFBED010000006">
    <property type="protein sequence ID" value="MBM7621178.1"/>
    <property type="molecule type" value="Genomic_DNA"/>
</dbReference>
<comment type="caution">
    <text evidence="2">The sequence shown here is derived from an EMBL/GenBank/DDBJ whole genome shotgun (WGS) entry which is preliminary data.</text>
</comment>